<dbReference type="Proteomes" id="UP000054248">
    <property type="component" value="Unassembled WGS sequence"/>
</dbReference>
<name>A0A0C3Q257_9AGAM</name>
<feature type="region of interest" description="Disordered" evidence="1">
    <location>
        <begin position="1"/>
        <end position="20"/>
    </location>
</feature>
<dbReference type="InterPro" id="IPR002937">
    <property type="entry name" value="Amino_oxidase"/>
</dbReference>
<dbReference type="InterPro" id="IPR050281">
    <property type="entry name" value="Flavin_monoamine_oxidase"/>
</dbReference>
<dbReference type="PANTHER" id="PTHR10742:SF342">
    <property type="entry name" value="AMINE OXIDASE"/>
    <property type="match status" value="1"/>
</dbReference>
<protein>
    <recommendedName>
        <fullName evidence="2">Amine oxidase domain-containing protein</fullName>
    </recommendedName>
</protein>
<dbReference type="AlphaFoldDB" id="A0A0C3Q257"/>
<dbReference type="Gene3D" id="3.90.660.10">
    <property type="match status" value="1"/>
</dbReference>
<evidence type="ECO:0000313" key="4">
    <source>
        <dbReference type="Proteomes" id="UP000054248"/>
    </source>
</evidence>
<dbReference type="SUPFAM" id="SSF54373">
    <property type="entry name" value="FAD-linked reductases, C-terminal domain"/>
    <property type="match status" value="1"/>
</dbReference>
<evidence type="ECO:0000313" key="3">
    <source>
        <dbReference type="EMBL" id="KIO22460.1"/>
    </source>
</evidence>
<dbReference type="EMBL" id="KN823109">
    <property type="protein sequence ID" value="KIO22460.1"/>
    <property type="molecule type" value="Genomic_DNA"/>
</dbReference>
<dbReference type="Pfam" id="PF01593">
    <property type="entry name" value="Amino_oxidase"/>
    <property type="match status" value="1"/>
</dbReference>
<dbReference type="GO" id="GO:0001716">
    <property type="term" value="F:L-amino-acid oxidase activity"/>
    <property type="evidence" value="ECO:0007669"/>
    <property type="project" value="TreeGrafter"/>
</dbReference>
<dbReference type="GO" id="GO:0009063">
    <property type="term" value="P:amino acid catabolic process"/>
    <property type="evidence" value="ECO:0007669"/>
    <property type="project" value="TreeGrafter"/>
</dbReference>
<proteinExistence type="predicted"/>
<organism evidence="3 4">
    <name type="scientific">Tulasnella calospora MUT 4182</name>
    <dbReference type="NCBI Taxonomy" id="1051891"/>
    <lineage>
        <taxon>Eukaryota</taxon>
        <taxon>Fungi</taxon>
        <taxon>Dikarya</taxon>
        <taxon>Basidiomycota</taxon>
        <taxon>Agaricomycotina</taxon>
        <taxon>Agaricomycetes</taxon>
        <taxon>Cantharellales</taxon>
        <taxon>Tulasnellaceae</taxon>
        <taxon>Tulasnella</taxon>
    </lineage>
</organism>
<dbReference type="OrthoDB" id="7777654at2759"/>
<dbReference type="InterPro" id="IPR036188">
    <property type="entry name" value="FAD/NAD-bd_sf"/>
</dbReference>
<dbReference type="PANTHER" id="PTHR10742">
    <property type="entry name" value="FLAVIN MONOAMINE OXIDASE"/>
    <property type="match status" value="1"/>
</dbReference>
<gene>
    <name evidence="3" type="ORF">M407DRAFT_216414</name>
</gene>
<dbReference type="HOGENOM" id="CLU_004498_8_1_1"/>
<reference evidence="3 4" key="1">
    <citation type="submission" date="2014-04" db="EMBL/GenBank/DDBJ databases">
        <authorList>
            <consortium name="DOE Joint Genome Institute"/>
            <person name="Kuo A."/>
            <person name="Girlanda M."/>
            <person name="Perotto S."/>
            <person name="Kohler A."/>
            <person name="Nagy L.G."/>
            <person name="Floudas D."/>
            <person name="Copeland A."/>
            <person name="Barry K.W."/>
            <person name="Cichocki N."/>
            <person name="Veneault-Fourrey C."/>
            <person name="LaButti K."/>
            <person name="Lindquist E.A."/>
            <person name="Lipzen A."/>
            <person name="Lundell T."/>
            <person name="Morin E."/>
            <person name="Murat C."/>
            <person name="Sun H."/>
            <person name="Tunlid A."/>
            <person name="Henrissat B."/>
            <person name="Grigoriev I.V."/>
            <person name="Hibbett D.S."/>
            <person name="Martin F."/>
            <person name="Nordberg H.P."/>
            <person name="Cantor M.N."/>
            <person name="Hua S.X."/>
        </authorList>
    </citation>
    <scope>NUCLEOTIDE SEQUENCE [LARGE SCALE GENOMIC DNA]</scope>
    <source>
        <strain evidence="3 4">MUT 4182</strain>
    </source>
</reference>
<evidence type="ECO:0000256" key="1">
    <source>
        <dbReference type="SAM" id="MobiDB-lite"/>
    </source>
</evidence>
<accession>A0A0C3Q257</accession>
<reference evidence="4" key="2">
    <citation type="submission" date="2015-01" db="EMBL/GenBank/DDBJ databases">
        <title>Evolutionary Origins and Diversification of the Mycorrhizal Mutualists.</title>
        <authorList>
            <consortium name="DOE Joint Genome Institute"/>
            <consortium name="Mycorrhizal Genomics Consortium"/>
            <person name="Kohler A."/>
            <person name="Kuo A."/>
            <person name="Nagy L.G."/>
            <person name="Floudas D."/>
            <person name="Copeland A."/>
            <person name="Barry K.W."/>
            <person name="Cichocki N."/>
            <person name="Veneault-Fourrey C."/>
            <person name="LaButti K."/>
            <person name="Lindquist E.A."/>
            <person name="Lipzen A."/>
            <person name="Lundell T."/>
            <person name="Morin E."/>
            <person name="Murat C."/>
            <person name="Riley R."/>
            <person name="Ohm R."/>
            <person name="Sun H."/>
            <person name="Tunlid A."/>
            <person name="Henrissat B."/>
            <person name="Grigoriev I.V."/>
            <person name="Hibbett D.S."/>
            <person name="Martin F."/>
        </authorList>
    </citation>
    <scope>NUCLEOTIDE SEQUENCE [LARGE SCALE GENOMIC DNA]</scope>
    <source>
        <strain evidence="4">MUT 4182</strain>
    </source>
</reference>
<dbReference type="Gene3D" id="1.10.10.1620">
    <property type="match status" value="1"/>
</dbReference>
<evidence type="ECO:0000259" key="2">
    <source>
        <dbReference type="Pfam" id="PF01593"/>
    </source>
</evidence>
<dbReference type="STRING" id="1051891.A0A0C3Q257"/>
<dbReference type="Gene3D" id="3.50.50.60">
    <property type="entry name" value="FAD/NAD(P)-binding domain"/>
    <property type="match status" value="1"/>
</dbReference>
<sequence>MATAPPLRAEATSLSNTTEPLSKAPVKLSRDIYAFYGQRLLEEHLVEKLPPQEGRPFPMLTTASVDEANAATAKDKIRRIPFGPGPVIPKRPVAILGAGVGGLYAAMILESLGIPFDILEATGRTGGRLFTYKFYNGDFHDYYDVGAMRYPDADKNPSMKRLFMLFNCRQLNPPNGPKLADKLLDYKFNCDDAFRYYNGVRTKITDTTNTFRFQETGADPKLLALGGEKVLKEYVLEDFVDGLLDDLHTGGHKGWDHLMKFDNYSTRGYMTLAKGIDAVTVDWVETVTYGTGWFDKALSELVLEYIAFSSYLKNPKYKCLDGGSRVLPDFMTKYINEKRPNALQLGKRVTEIYYAAPGEATSVLTPVRIKVEGEDKSREYGHVISTLPLPVLRSLSIDDAGLDVKQTNALRQLQYGPSEKIGVKFRTQWWRTGKQMNGDSLNIIGGQSFSDRFGIPGNPPESTVLIASYSWTEDALRLGAMISAGGALKNQVKNLVLRDLARIHNVSYEFLLEQYEDHFGWDWTHDPLTQGAFAFFGPGEFSTLYKSLTRSAAGGRLHFAGEALSTRHAWVVGALDSAWRAVKEVLWLSYPTLLKEFEREWGNNEDWIITKSLTDRIKLPEIEHWGADQVERDLIYLQLVAHLDENFPIGDLPVETQSSA</sequence>
<keyword evidence="4" id="KW-1185">Reference proteome</keyword>
<feature type="domain" description="Amine oxidase" evidence="2">
    <location>
        <begin position="101"/>
        <end position="586"/>
    </location>
</feature>
<dbReference type="SUPFAM" id="SSF51905">
    <property type="entry name" value="FAD/NAD(P)-binding domain"/>
    <property type="match status" value="1"/>
</dbReference>